<keyword evidence="2 9" id="KW-0816">Tricarboxylic acid cycle</keyword>
<comment type="cofactor">
    <cofactor evidence="12">
        <name>Mg(2+)</name>
        <dbReference type="ChEBI" id="CHEBI:18420"/>
    </cofactor>
    <cofactor evidence="12">
        <name>Mn(2+)</name>
        <dbReference type="ChEBI" id="CHEBI:29035"/>
    </cofactor>
    <text evidence="12">Binds 1 Mg(2+) or Mn(2+) ion per subunit.</text>
</comment>
<feature type="binding site" evidence="11">
    <location>
        <position position="137"/>
    </location>
    <ligand>
        <name>D-threo-isocitrate</name>
        <dbReference type="ChEBI" id="CHEBI:15562"/>
    </ligand>
</feature>
<dbReference type="PANTHER" id="PTHR36999">
    <property type="entry name" value="ISOCITRATE DEHYDROGENASE [NADP]"/>
    <property type="match status" value="1"/>
</dbReference>
<dbReference type="Pfam" id="PF03971">
    <property type="entry name" value="IDH"/>
    <property type="match status" value="1"/>
</dbReference>
<feature type="site" description="Critical for catalysis" evidence="10">
    <location>
        <position position="247"/>
    </location>
</feature>
<evidence type="ECO:0000256" key="7">
    <source>
        <dbReference type="ARBA" id="ARBA00023554"/>
    </source>
</evidence>
<dbReference type="PANTHER" id="PTHR36999:SF1">
    <property type="entry name" value="ISOCITRATE DEHYDROGENASE (NADP(+))"/>
    <property type="match status" value="1"/>
</dbReference>
<evidence type="ECO:0000256" key="10">
    <source>
        <dbReference type="PIRSR" id="PIRSR009407-1"/>
    </source>
</evidence>
<evidence type="ECO:0000256" key="2">
    <source>
        <dbReference type="ARBA" id="ARBA00022532"/>
    </source>
</evidence>
<keyword evidence="5 9" id="KW-0521">NADP</keyword>
<evidence type="ECO:0000256" key="11">
    <source>
        <dbReference type="PIRSR" id="PIRSR009407-2"/>
    </source>
</evidence>
<dbReference type="STRING" id="35818.HPU229336_01925"/>
<protein>
    <recommendedName>
        <fullName evidence="9">Isocitrate dehydrogenase [NADP]</fullName>
        <ecNumber evidence="9">1.1.1.42</ecNumber>
    </recommendedName>
    <alternativeName>
        <fullName evidence="9">Oxalosuccinate decarboxylase</fullName>
    </alternativeName>
</protein>
<reference evidence="14 16" key="2">
    <citation type="submission" date="2018-06" db="EMBL/GenBank/DDBJ databases">
        <authorList>
            <consortium name="Pathogen Informatics"/>
            <person name="Doyle S."/>
        </authorList>
    </citation>
    <scope>NUCLEOTIDE SEQUENCE [LARGE SCALE GENOMIC DNA]</scope>
    <source>
        <strain evidence="14 16">NCTC13156</strain>
    </source>
</reference>
<reference evidence="13 15" key="1">
    <citation type="submission" date="2014-06" db="EMBL/GenBank/DDBJ databases">
        <title>Helicobacter pullorum isolates in fresh chicken meat - phenotypic and genotypic features.</title>
        <authorList>
            <person name="Borges V."/>
            <person name="Santos A."/>
            <person name="Correia C.B."/>
            <person name="Saraiva M."/>
            <person name="Menard A."/>
            <person name="Vieira L."/>
            <person name="Sampaio D.A."/>
            <person name="Gomes J.P."/>
            <person name="Oleastro M."/>
        </authorList>
    </citation>
    <scope>NUCLEOTIDE SEQUENCE [LARGE SCALE GENOMIC DNA]</scope>
    <source>
        <strain evidence="13 15">229334/12</strain>
    </source>
</reference>
<proteinExistence type="inferred from homology"/>
<dbReference type="NCBIfam" id="TIGR00178">
    <property type="entry name" value="monomer_idh"/>
    <property type="match status" value="1"/>
</dbReference>
<evidence type="ECO:0000313" key="16">
    <source>
        <dbReference type="Proteomes" id="UP000255269"/>
    </source>
</evidence>
<dbReference type="InterPro" id="IPR004436">
    <property type="entry name" value="Isocitrate_DH_NADP_mono"/>
</dbReference>
<dbReference type="GO" id="GO:0046872">
    <property type="term" value="F:metal ion binding"/>
    <property type="evidence" value="ECO:0007669"/>
    <property type="project" value="UniProtKB-KW"/>
</dbReference>
<dbReference type="Proteomes" id="UP000255269">
    <property type="component" value="Unassembled WGS sequence"/>
</dbReference>
<comment type="catalytic activity">
    <reaction evidence="7 9">
        <text>D-threo-isocitrate + NADP(+) = 2-oxoglutarate + CO2 + NADPH</text>
        <dbReference type="Rhea" id="RHEA:19629"/>
        <dbReference type="ChEBI" id="CHEBI:15562"/>
        <dbReference type="ChEBI" id="CHEBI:16526"/>
        <dbReference type="ChEBI" id="CHEBI:16810"/>
        <dbReference type="ChEBI" id="CHEBI:57783"/>
        <dbReference type="ChEBI" id="CHEBI:58349"/>
        <dbReference type="EC" id="1.1.1.42"/>
    </reaction>
</comment>
<evidence type="ECO:0000313" key="13">
    <source>
        <dbReference type="EMBL" id="KPH55807.1"/>
    </source>
</evidence>
<evidence type="ECO:0000256" key="6">
    <source>
        <dbReference type="ARBA" id="ARBA00023002"/>
    </source>
</evidence>
<evidence type="ECO:0000256" key="5">
    <source>
        <dbReference type="ARBA" id="ARBA00022857"/>
    </source>
</evidence>
<dbReference type="EC" id="1.1.1.42" evidence="9"/>
<evidence type="ECO:0000256" key="8">
    <source>
        <dbReference type="ARBA" id="ARBA00046318"/>
    </source>
</evidence>
<dbReference type="RefSeq" id="WP_054198003.1">
    <property type="nucleotide sequence ID" value="NZ_JNOC01000032.1"/>
</dbReference>
<accession>A0A0N1EKX6</accession>
<dbReference type="EMBL" id="JNOC01000032">
    <property type="protein sequence ID" value="KPH55807.1"/>
    <property type="molecule type" value="Genomic_DNA"/>
</dbReference>
<feature type="binding site" evidence="11">
    <location>
        <position position="534"/>
    </location>
    <ligand>
        <name>D-threo-isocitrate</name>
        <dbReference type="ChEBI" id="CHEBI:15562"/>
    </ligand>
</feature>
<dbReference type="SUPFAM" id="SSF53659">
    <property type="entry name" value="Isocitrate/Isopropylmalate dehydrogenase-like"/>
    <property type="match status" value="1"/>
</dbReference>
<keyword evidence="1 9" id="KW-0329">Glyoxylate bypass</keyword>
<dbReference type="GO" id="GO:0004450">
    <property type="term" value="F:isocitrate dehydrogenase (NADP+) activity"/>
    <property type="evidence" value="ECO:0007669"/>
    <property type="project" value="UniProtKB-EC"/>
</dbReference>
<dbReference type="GO" id="GO:0006097">
    <property type="term" value="P:glyoxylate cycle"/>
    <property type="evidence" value="ECO:0007669"/>
    <property type="project" value="UniProtKB-KW"/>
</dbReference>
<keyword evidence="4 12" id="KW-0460">Magnesium</keyword>
<dbReference type="Proteomes" id="UP000037997">
    <property type="component" value="Unassembled WGS sequence"/>
</dbReference>
<feature type="binding site" evidence="12">
    <location>
        <position position="539"/>
    </location>
    <ligand>
        <name>Mg(2+)</name>
        <dbReference type="ChEBI" id="CHEBI:18420"/>
    </ligand>
</feature>
<organism evidence="13 15">
    <name type="scientific">Helicobacter pullorum</name>
    <dbReference type="NCBI Taxonomy" id="35818"/>
    <lineage>
        <taxon>Bacteria</taxon>
        <taxon>Pseudomonadati</taxon>
        <taxon>Campylobacterota</taxon>
        <taxon>Epsilonproteobacteria</taxon>
        <taxon>Campylobacterales</taxon>
        <taxon>Helicobacteraceae</taxon>
        <taxon>Helicobacter</taxon>
    </lineage>
</organism>
<keyword evidence="3 12" id="KW-0479">Metal-binding</keyword>
<evidence type="ECO:0000256" key="3">
    <source>
        <dbReference type="ARBA" id="ARBA00022723"/>
    </source>
</evidence>
<feature type="site" description="Critical for catalysis" evidence="10">
    <location>
        <position position="410"/>
    </location>
</feature>
<feature type="binding site" evidence="12">
    <location>
        <position position="340"/>
    </location>
    <ligand>
        <name>Mg(2+)</name>
        <dbReference type="ChEBI" id="CHEBI:18420"/>
    </ligand>
</feature>
<evidence type="ECO:0000256" key="9">
    <source>
        <dbReference type="PIRNR" id="PIRNR009407"/>
    </source>
</evidence>
<feature type="binding site" evidence="12">
    <location>
        <position position="535"/>
    </location>
    <ligand>
        <name>Mg(2+)</name>
        <dbReference type="ChEBI" id="CHEBI:18420"/>
    </ligand>
</feature>
<evidence type="ECO:0000256" key="1">
    <source>
        <dbReference type="ARBA" id="ARBA00022435"/>
    </source>
</evidence>
<evidence type="ECO:0000256" key="12">
    <source>
        <dbReference type="PIRSR" id="PIRSR009407-3"/>
    </source>
</evidence>
<comment type="similarity">
    <text evidence="8 9">Belongs to the monomeric-type IDH family.</text>
</comment>
<dbReference type="GO" id="GO:0006099">
    <property type="term" value="P:tricarboxylic acid cycle"/>
    <property type="evidence" value="ECO:0007669"/>
    <property type="project" value="UniProtKB-KW"/>
</dbReference>
<name>A0A0N1EKX6_9HELI</name>
<feature type="binding site" evidence="11">
    <location>
        <begin position="124"/>
        <end position="131"/>
    </location>
    <ligand>
        <name>substrate</name>
    </ligand>
</feature>
<dbReference type="PATRIC" id="fig|35818.11.peg.1273"/>
<evidence type="ECO:0000313" key="14">
    <source>
        <dbReference type="EMBL" id="STQ88841.1"/>
    </source>
</evidence>
<dbReference type="AlphaFoldDB" id="A0A0N1EKX6"/>
<evidence type="ECO:0000256" key="4">
    <source>
        <dbReference type="ARBA" id="ARBA00022842"/>
    </source>
</evidence>
<dbReference type="EMBL" id="UGJF01000001">
    <property type="protein sequence ID" value="STQ88841.1"/>
    <property type="molecule type" value="Genomic_DNA"/>
</dbReference>
<evidence type="ECO:0000313" key="15">
    <source>
        <dbReference type="Proteomes" id="UP000037997"/>
    </source>
</evidence>
<keyword evidence="6 9" id="KW-0560">Oxidoreductase</keyword>
<sequence>MKITYTLTDESPALATYSFLPIVKAFLKKANIEVETSDISLAARILAQFPENGYKDELTLLGNLVEMPDANLIKTPNISASIPQLKAAIKELQQKGFKIPDFPDEPQNDEQKTIKEKYQKVLGSAVNPVLRQGNSDRRCTKAVKEYAKKNPYRVIPFDKNSKSRVSYMQKGDFFDNEKAILIQNPTTAKIEFIDNNGKSIVLKEGLKLEKNEILDATFMSVADLSAFYDEQIQVCKKENILLSLHLKATMMKVSDPIIFGYALKAYFKELFKEFSEEFTKLGINPNNGISELLSKIEHSPKKVEILAKYNEILANNAPLSMVNSDKGITNLHIPSDVIVDASMPAMLKNGAKLWDKEGKECDTNALIPDKTYATIYEAVIEDLHQNGTLDPRSLGSVSNVGLMAKKAQEYGSHDKTFVAPDEGVFRIIDEKGNTLLEHKVQKGDIYRANQAKYDAVINWIDLGIQRAEISGDEAIFWLDSKRPSNKIMIDLVQTRLKEKGKDIKILAPKEACLESLKLIRAGKNCISITGNVLRDYLTDLFPILELGTSAKMLSVVPMLNGGAMFETGAGGSAPKQVEQLVEENHLRWDSLGEFLALQASLEFFAQKMNNTQAQILANCLDEAIAQWLDNNKAPSRKVKEDDNRTSHFYLAMYFAKALAMQDKDTNLRDFFKPIAEELENKQDIIRAEYINTQGNKVDLGGYYKFDDFKCNAIMRPSTTFNAILDKISQ</sequence>
<dbReference type="PIRSF" id="PIRSF009407">
    <property type="entry name" value="IDH_monmr"/>
    <property type="match status" value="1"/>
</dbReference>
<gene>
    <name evidence="14" type="primary">icd</name>
    <name evidence="13" type="ORF">HPU229334_06440</name>
    <name evidence="14" type="ORF">NCTC13156_01696</name>
</gene>